<proteinExistence type="predicted"/>
<dbReference type="InterPro" id="IPR012495">
    <property type="entry name" value="TadE-like_dom"/>
</dbReference>
<protein>
    <submittedName>
        <fullName evidence="3">TadE-like protein</fullName>
    </submittedName>
</protein>
<feature type="domain" description="TadE-like" evidence="2">
    <location>
        <begin position="71"/>
        <end position="113"/>
    </location>
</feature>
<keyword evidence="1" id="KW-0472">Membrane</keyword>
<evidence type="ECO:0000259" key="2">
    <source>
        <dbReference type="Pfam" id="PF07811"/>
    </source>
</evidence>
<dbReference type="AlphaFoldDB" id="A0A6A2V8W8"/>
<accession>A0A6A2V8W8</accession>
<evidence type="ECO:0000313" key="3">
    <source>
        <dbReference type="EMBL" id="KAB8299458.1"/>
    </source>
</evidence>
<feature type="transmembrane region" description="Helical" evidence="1">
    <location>
        <begin position="77"/>
        <end position="98"/>
    </location>
</feature>
<gene>
    <name evidence="3" type="ORF">DSM100238_0890</name>
</gene>
<reference evidence="3 4" key="1">
    <citation type="submission" date="2019-09" db="EMBL/GenBank/DDBJ databases">
        <title>Characterization of the phylogenetic diversity of two novel species belonging to the genus Bifidobacterium: Bifidobacterium cebidarum sp. nov. and Bifidobacterium leontopitheci sp. nov.</title>
        <authorList>
            <person name="Lugli G.A."/>
            <person name="Duranti S."/>
            <person name="Milani C."/>
            <person name="Turroni F."/>
            <person name="Ventura M."/>
        </authorList>
    </citation>
    <scope>NUCLEOTIDE SEQUENCE [LARGE SCALE GENOMIC DNA]</scope>
    <source>
        <strain evidence="3 4">DSM 100238</strain>
    </source>
</reference>
<name>A0A6A2V8W8_9BIFI</name>
<dbReference type="Proteomes" id="UP000440041">
    <property type="component" value="Unassembled WGS sequence"/>
</dbReference>
<evidence type="ECO:0000256" key="1">
    <source>
        <dbReference type="SAM" id="Phobius"/>
    </source>
</evidence>
<keyword evidence="4" id="KW-1185">Reference proteome</keyword>
<sequence length="183" mass="18196">MGNTCERPCMKATGGHGVVQGMGGVSGARRSVDGGFGTSEAMPARLSGEQWQGAGVIQGRSHGFTQDGQRGAITAEFAMVLPIAVVLMVLLLSLTHVATVSMACQDAASSAVRELVVAKVPAQSDQARNMVSAATVAVAGKGATATVSEDGGLVTVHTQCPVVSGMGNVLPASVRGSASGASS</sequence>
<dbReference type="Pfam" id="PF07811">
    <property type="entry name" value="TadE"/>
    <property type="match status" value="1"/>
</dbReference>
<keyword evidence="1" id="KW-1133">Transmembrane helix</keyword>
<dbReference type="EMBL" id="WBSO01000004">
    <property type="protein sequence ID" value="KAB8299458.1"/>
    <property type="molecule type" value="Genomic_DNA"/>
</dbReference>
<evidence type="ECO:0000313" key="4">
    <source>
        <dbReference type="Proteomes" id="UP000440041"/>
    </source>
</evidence>
<comment type="caution">
    <text evidence="3">The sequence shown here is derived from an EMBL/GenBank/DDBJ whole genome shotgun (WGS) entry which is preliminary data.</text>
</comment>
<keyword evidence="1" id="KW-0812">Transmembrane</keyword>
<organism evidence="3 4">
    <name type="scientific">Bifidobacterium apri</name>
    <dbReference type="NCBI Taxonomy" id="1769423"/>
    <lineage>
        <taxon>Bacteria</taxon>
        <taxon>Bacillati</taxon>
        <taxon>Actinomycetota</taxon>
        <taxon>Actinomycetes</taxon>
        <taxon>Bifidobacteriales</taxon>
        <taxon>Bifidobacteriaceae</taxon>
        <taxon>Bifidobacterium</taxon>
    </lineage>
</organism>